<dbReference type="OrthoDB" id="468482at2"/>
<keyword evidence="3" id="KW-1185">Reference proteome</keyword>
<organism evidence="2 3">
    <name type="scientific">Phormidesmis priestleyi ULC007</name>
    <dbReference type="NCBI Taxonomy" id="1920490"/>
    <lineage>
        <taxon>Bacteria</taxon>
        <taxon>Bacillati</taxon>
        <taxon>Cyanobacteriota</taxon>
        <taxon>Cyanophyceae</taxon>
        <taxon>Leptolyngbyales</taxon>
        <taxon>Leptolyngbyaceae</taxon>
        <taxon>Phormidesmis</taxon>
    </lineage>
</organism>
<gene>
    <name evidence="2" type="ORF">C7B65_16640</name>
</gene>
<name>A0A2T1DC12_9CYAN</name>
<evidence type="ECO:0000313" key="3">
    <source>
        <dbReference type="Proteomes" id="UP000238634"/>
    </source>
</evidence>
<comment type="caution">
    <text evidence="2">The sequence shown here is derived from an EMBL/GenBank/DDBJ whole genome shotgun (WGS) entry which is preliminary data.</text>
</comment>
<evidence type="ECO:0000313" key="2">
    <source>
        <dbReference type="EMBL" id="PSB17981.1"/>
    </source>
</evidence>
<sequence>MNTSTSPLRTALQNLANFAGDPDGVFPLKPTKAAVVHPYPALSMWGNYSKLRQVLAKLTSGTAYADLSIADKTYLQTASCTIGVLAYNIDQIQKFDPTNVNNDYDYFGNNTFVLTQLAEELQGLMNGDESDGEVLPKGQMASRDYDPNSPRTGLTGLPKDIDYRDVPPEAWIGALKQRILLKDPAFTALPTTQEALAKVMTDPRVRMAELIMLKYQIRRDRAFGFRSSPAFGSYVGQANSKKYVLPSACNPDDFKFASLTQPNAAGQTVGDEGRYRLALSRLCGALDTTNYNPDDPTKRAWVLPKFPALYYIFPETDHKLAGALEPGTPIYDHRQPGSVLKAEVLAAATPADILAKSDSRATTDEEPYVKDAYVKDASVNGDVTFKVVGTSTLLRTPDYTLNVSPPTPTAAAASATPVLSSYPYTDTTPFPVADYALGSAIALTPQPLASWNLPHTAPLNKSEPPVSGGPNVSPNIILSTNGDKVAVPFLDRAFFDGRQVMLMRSLDIDLGMLRNSGIGSDVWLPESGIIYAFREDAIREDAIVRPVGTDTDLRNPAKPTDPDFTSGISTKAVDFRPDPERRVHGFRLRNGSEVKRKDSLLESAKNIRGLSFFTDQPVYIQGDFNLHQTTGSEDAKGDRLEEFVEQLPDNAPYDEGKFYGRKTTNYANFSASAKDRWRPSEILADSIGILSNDFCDGSIADTFVGPDLSKKTASPIADFSLLPDNAQRQNYFRDQYGDAAKSGLFGPGCTGKGYTSFHNRNISQKELPVPTVLGKSVSWDWVRENSSNATLPQRNFTAAANYWADFTSPIKISRAGQPLIEAPQSTIGAGKKPALPRPVLYGTRFGVNSYYPLSDNGEKLMSAKQTRVNATVVSGIVPSRKDQSYGGLHNFPRFLETWNNSVPLNFSGSFLQLSFSNYGTAPYDLEGWEITDTDLSKENIKYYIAPARIWGYDVGLQLSPAGPAATRFVTSSKSRNEFYNEPAVNDPYINMLCNAAKTVADPNFGPPKPAEVNCPKQSGA</sequence>
<reference evidence="2 3" key="2">
    <citation type="submission" date="2018-03" db="EMBL/GenBank/DDBJ databases">
        <title>The ancient ancestry and fast evolution of plastids.</title>
        <authorList>
            <person name="Moore K.R."/>
            <person name="Magnabosco C."/>
            <person name="Momper L."/>
            <person name="Gold D.A."/>
            <person name="Bosak T."/>
            <person name="Fournier G.P."/>
        </authorList>
    </citation>
    <scope>NUCLEOTIDE SEQUENCE [LARGE SCALE GENOMIC DNA]</scope>
    <source>
        <strain evidence="2 3">ULC007</strain>
    </source>
</reference>
<dbReference type="EMBL" id="PVWG01000021">
    <property type="protein sequence ID" value="PSB17981.1"/>
    <property type="molecule type" value="Genomic_DNA"/>
</dbReference>
<dbReference type="AlphaFoldDB" id="A0A2T1DC12"/>
<dbReference type="Proteomes" id="UP000238634">
    <property type="component" value="Unassembled WGS sequence"/>
</dbReference>
<dbReference type="RefSeq" id="WP_073073476.1">
    <property type="nucleotide sequence ID" value="NZ_MPPI01000023.1"/>
</dbReference>
<accession>A0A2T1DC12</accession>
<protein>
    <submittedName>
        <fullName evidence="2">Uncharacterized protein</fullName>
    </submittedName>
</protein>
<dbReference type="STRING" id="1920490.GCA_001895925_05109"/>
<evidence type="ECO:0000256" key="1">
    <source>
        <dbReference type="SAM" id="MobiDB-lite"/>
    </source>
</evidence>
<feature type="region of interest" description="Disordered" evidence="1">
    <location>
        <begin position="128"/>
        <end position="159"/>
    </location>
</feature>
<reference evidence="2 3" key="1">
    <citation type="submission" date="2018-02" db="EMBL/GenBank/DDBJ databases">
        <authorList>
            <person name="Cohen D.B."/>
            <person name="Kent A.D."/>
        </authorList>
    </citation>
    <scope>NUCLEOTIDE SEQUENCE [LARGE SCALE GENOMIC DNA]</scope>
    <source>
        <strain evidence="2 3">ULC007</strain>
    </source>
</reference>
<proteinExistence type="predicted"/>